<dbReference type="PROSITE" id="PS01117">
    <property type="entry name" value="HTH_MARR_1"/>
    <property type="match status" value="1"/>
</dbReference>
<gene>
    <name evidence="6" type="ORF">ABT276_02205</name>
</gene>
<dbReference type="PROSITE" id="PS50995">
    <property type="entry name" value="HTH_MARR_2"/>
    <property type="match status" value="1"/>
</dbReference>
<name>A0ABV1UN36_9ACTN</name>
<protein>
    <submittedName>
        <fullName evidence="6">MarR family transcriptional regulator</fullName>
    </submittedName>
</protein>
<evidence type="ECO:0000313" key="7">
    <source>
        <dbReference type="Proteomes" id="UP001445472"/>
    </source>
</evidence>
<feature type="domain" description="HTH marR-type" evidence="5">
    <location>
        <begin position="1"/>
        <end position="148"/>
    </location>
</feature>
<dbReference type="InterPro" id="IPR000835">
    <property type="entry name" value="HTH_MarR-typ"/>
</dbReference>
<keyword evidence="7" id="KW-1185">Reference proteome</keyword>
<dbReference type="InterPro" id="IPR036390">
    <property type="entry name" value="WH_DNA-bd_sf"/>
</dbReference>
<dbReference type="PANTHER" id="PTHR33164:SF103">
    <property type="entry name" value="REGULATORY PROTEIN MARR"/>
    <property type="match status" value="1"/>
</dbReference>
<evidence type="ECO:0000256" key="1">
    <source>
        <dbReference type="ARBA" id="ARBA00023015"/>
    </source>
</evidence>
<keyword evidence="1" id="KW-0805">Transcription regulation</keyword>
<dbReference type="InterPro" id="IPR039422">
    <property type="entry name" value="MarR/SlyA-like"/>
</dbReference>
<dbReference type="Proteomes" id="UP001445472">
    <property type="component" value="Unassembled WGS sequence"/>
</dbReference>
<keyword evidence="2" id="KW-0238">DNA-binding</keyword>
<sequence>MSSSSADRPERPLVAARAAATVMELLDVLWGRGRDGPEPLPAVPPSQLHVMYSLERDEGINLRRLGQLLGTAPSSASRLCDRLETLGFVERTPSPVSRRELTLRLTSRGRAHLAELRVRHVETLLPPMGAMPPAARAALAEGLHAFGRAMTQAAGPAAGGNERQRIHRNPRDSRTRRGSSSRPAGAEFKNLPHRMPESLPG</sequence>
<evidence type="ECO:0000256" key="3">
    <source>
        <dbReference type="ARBA" id="ARBA00023163"/>
    </source>
</evidence>
<proteinExistence type="predicted"/>
<dbReference type="RefSeq" id="WP_351974671.1">
    <property type="nucleotide sequence ID" value="NZ_JBEPBX010000001.1"/>
</dbReference>
<evidence type="ECO:0000313" key="6">
    <source>
        <dbReference type="EMBL" id="MER6612220.1"/>
    </source>
</evidence>
<dbReference type="EMBL" id="JBEPBX010000001">
    <property type="protein sequence ID" value="MER6612220.1"/>
    <property type="molecule type" value="Genomic_DNA"/>
</dbReference>
<evidence type="ECO:0000259" key="5">
    <source>
        <dbReference type="PROSITE" id="PS50995"/>
    </source>
</evidence>
<comment type="caution">
    <text evidence="6">The sequence shown here is derived from an EMBL/GenBank/DDBJ whole genome shotgun (WGS) entry which is preliminary data.</text>
</comment>
<dbReference type="InterPro" id="IPR023187">
    <property type="entry name" value="Tscrpt_reg_MarR-type_CS"/>
</dbReference>
<organism evidence="6 7">
    <name type="scientific">Streptomyces xantholiticus</name>
    <dbReference type="NCBI Taxonomy" id="68285"/>
    <lineage>
        <taxon>Bacteria</taxon>
        <taxon>Bacillati</taxon>
        <taxon>Actinomycetota</taxon>
        <taxon>Actinomycetes</taxon>
        <taxon>Kitasatosporales</taxon>
        <taxon>Streptomycetaceae</taxon>
        <taxon>Streptomyces</taxon>
    </lineage>
</organism>
<keyword evidence="3" id="KW-0804">Transcription</keyword>
<reference evidence="6 7" key="1">
    <citation type="submission" date="2024-06" db="EMBL/GenBank/DDBJ databases">
        <title>The Natural Products Discovery Center: Release of the First 8490 Sequenced Strains for Exploring Actinobacteria Biosynthetic Diversity.</title>
        <authorList>
            <person name="Kalkreuter E."/>
            <person name="Kautsar S.A."/>
            <person name="Yang D."/>
            <person name="Bader C.D."/>
            <person name="Teijaro C.N."/>
            <person name="Fluegel L."/>
            <person name="Davis C.M."/>
            <person name="Simpson J.R."/>
            <person name="Lauterbach L."/>
            <person name="Steele A.D."/>
            <person name="Gui C."/>
            <person name="Meng S."/>
            <person name="Li G."/>
            <person name="Viehrig K."/>
            <person name="Ye F."/>
            <person name="Su P."/>
            <person name="Kiefer A.F."/>
            <person name="Nichols A."/>
            <person name="Cepeda A.J."/>
            <person name="Yan W."/>
            <person name="Fan B."/>
            <person name="Jiang Y."/>
            <person name="Adhikari A."/>
            <person name="Zheng C.-J."/>
            <person name="Schuster L."/>
            <person name="Cowan T.M."/>
            <person name="Smanski M.J."/>
            <person name="Chevrette M.G."/>
            <person name="De Carvalho L.P.S."/>
            <person name="Shen B."/>
        </authorList>
    </citation>
    <scope>NUCLEOTIDE SEQUENCE [LARGE SCALE GENOMIC DNA]</scope>
    <source>
        <strain evidence="6 7">NPDC000837</strain>
    </source>
</reference>
<dbReference type="Gene3D" id="1.10.10.10">
    <property type="entry name" value="Winged helix-like DNA-binding domain superfamily/Winged helix DNA-binding domain"/>
    <property type="match status" value="1"/>
</dbReference>
<dbReference type="SUPFAM" id="SSF46785">
    <property type="entry name" value="Winged helix' DNA-binding domain"/>
    <property type="match status" value="1"/>
</dbReference>
<dbReference type="PANTHER" id="PTHR33164">
    <property type="entry name" value="TRANSCRIPTIONAL REGULATOR, MARR FAMILY"/>
    <property type="match status" value="1"/>
</dbReference>
<evidence type="ECO:0000256" key="2">
    <source>
        <dbReference type="ARBA" id="ARBA00023125"/>
    </source>
</evidence>
<dbReference type="Pfam" id="PF01047">
    <property type="entry name" value="MarR"/>
    <property type="match status" value="1"/>
</dbReference>
<dbReference type="SMART" id="SM00347">
    <property type="entry name" value="HTH_MARR"/>
    <property type="match status" value="1"/>
</dbReference>
<evidence type="ECO:0000256" key="4">
    <source>
        <dbReference type="SAM" id="MobiDB-lite"/>
    </source>
</evidence>
<dbReference type="InterPro" id="IPR036388">
    <property type="entry name" value="WH-like_DNA-bd_sf"/>
</dbReference>
<accession>A0ABV1UN36</accession>
<feature type="region of interest" description="Disordered" evidence="4">
    <location>
        <begin position="153"/>
        <end position="201"/>
    </location>
</feature>